<reference evidence="2" key="1">
    <citation type="submission" date="2019-06" db="EMBL/GenBank/DDBJ databases">
        <title>Complete genome sequence of Serratia marcescens phage Muldoon.</title>
        <authorList>
            <person name="Campbell S."/>
            <person name="Atkinson C."/>
            <person name="Moreland R."/>
            <person name="Liu M."/>
            <person name="Ramsey J."/>
            <person name="Leavitt J."/>
        </authorList>
    </citation>
    <scope>NUCLEOTIDE SEQUENCE [LARGE SCALE GENOMIC DNA]</scope>
</reference>
<dbReference type="Proteomes" id="UP000326777">
    <property type="component" value="Genome"/>
</dbReference>
<dbReference type="EMBL" id="MN095771">
    <property type="protein sequence ID" value="QFR56044.1"/>
    <property type="molecule type" value="Genomic_DNA"/>
</dbReference>
<evidence type="ECO:0000313" key="1">
    <source>
        <dbReference type="EMBL" id="QFR56044.1"/>
    </source>
</evidence>
<evidence type="ECO:0000313" key="2">
    <source>
        <dbReference type="Proteomes" id="UP000326777"/>
    </source>
</evidence>
<proteinExistence type="predicted"/>
<keyword evidence="2" id="KW-1185">Reference proteome</keyword>
<accession>A0A5P8PHB5</accession>
<name>A0A5P8PHB5_9CAUD</name>
<organism evidence="1 2">
    <name type="scientific">Serratia phage Muldoon</name>
    <dbReference type="NCBI Taxonomy" id="2601678"/>
    <lineage>
        <taxon>Viruses</taxon>
        <taxon>Duplodnaviria</taxon>
        <taxon>Heunggongvirae</taxon>
        <taxon>Uroviricota</taxon>
        <taxon>Caudoviricetes</taxon>
        <taxon>Muldoonvirus</taxon>
        <taxon>Muldoonvirus muldoon</taxon>
    </lineage>
</organism>
<gene>
    <name evidence="1" type="ORF">CPT_Muldoon_089</name>
</gene>
<sequence length="82" mass="9856">MKLINELRQIQLDLDLPQNIQVTYNQSIDEFCFERECEMLFLSSAEMQNPSTEVTDQFDIEFDIKEEQAMEIIKLVWEWIHA</sequence>
<protein>
    <submittedName>
        <fullName evidence="1">Uncharacterized protein</fullName>
    </submittedName>
</protein>